<evidence type="ECO:0008006" key="3">
    <source>
        <dbReference type="Google" id="ProtNLM"/>
    </source>
</evidence>
<proteinExistence type="predicted"/>
<dbReference type="PANTHER" id="PTHR46599:SF3">
    <property type="entry name" value="PIGGYBAC TRANSPOSABLE ELEMENT-DERIVED PROTEIN 4"/>
    <property type="match status" value="1"/>
</dbReference>
<dbReference type="PANTHER" id="PTHR46599">
    <property type="entry name" value="PIGGYBAC TRANSPOSABLE ELEMENT-DERIVED PROTEIN 4"/>
    <property type="match status" value="1"/>
</dbReference>
<gene>
    <name evidence="1" type="ORF">PHMEG_00021136</name>
</gene>
<protein>
    <recommendedName>
        <fullName evidence="3">PiggyBac transposable element-derived protein domain-containing protein</fullName>
    </recommendedName>
</protein>
<dbReference type="EMBL" id="NBNE01003900">
    <property type="protein sequence ID" value="OWZ06585.1"/>
    <property type="molecule type" value="Genomic_DNA"/>
</dbReference>
<dbReference type="AlphaFoldDB" id="A0A225VMK7"/>
<name>A0A225VMK7_9STRA</name>
<evidence type="ECO:0000313" key="1">
    <source>
        <dbReference type="EMBL" id="OWZ06585.1"/>
    </source>
</evidence>
<dbReference type="STRING" id="4795.A0A225VMK7"/>
<reference evidence="2" key="1">
    <citation type="submission" date="2017-03" db="EMBL/GenBank/DDBJ databases">
        <title>Phytopthora megakarya and P. palmivora, two closely related causual agents of cacao black pod achieved similar genome size and gene model numbers by different mechanisms.</title>
        <authorList>
            <person name="Ali S."/>
            <person name="Shao J."/>
            <person name="Larry D.J."/>
            <person name="Kronmiller B."/>
            <person name="Shen D."/>
            <person name="Strem M.D."/>
            <person name="Melnick R.L."/>
            <person name="Guiltinan M.J."/>
            <person name="Tyler B.M."/>
            <person name="Meinhardt L.W."/>
            <person name="Bailey B.A."/>
        </authorList>
    </citation>
    <scope>NUCLEOTIDE SEQUENCE [LARGE SCALE GENOMIC DNA]</scope>
    <source>
        <strain evidence="2">zdho120</strain>
    </source>
</reference>
<sequence length="295" mass="34021">MRLTHSTVRLELQQWFAISTLYLPMAARNFTQSRVYLVGTVMTDRLGYDRNVVAERKTRQRHIPRGSFTFSRSVTVPVYWFRDGCVDDTSQCEGTGPTMVPCPKAVNDYQAWMGGEDVHDQLRLQTFSIQTSVRFGKYCKSPFLGLTDLVMVYAYISHKEACQLSNTPAMKRGEWYNVLHKQLLQLKEHDFAGVSSISSPGSRNRRRKRIGHPLTQFDDWVTVSGRKKSFQTTFFCDKCSIYDSKCYLCPKARREYRGETSFQLWHKISIVASPFCPRWASVLFSGALERRQVCG</sequence>
<accession>A0A225VMK7</accession>
<keyword evidence="2" id="KW-1185">Reference proteome</keyword>
<dbReference type="OrthoDB" id="118105at2759"/>
<dbReference type="Proteomes" id="UP000198211">
    <property type="component" value="Unassembled WGS sequence"/>
</dbReference>
<comment type="caution">
    <text evidence="1">The sequence shown here is derived from an EMBL/GenBank/DDBJ whole genome shotgun (WGS) entry which is preliminary data.</text>
</comment>
<evidence type="ECO:0000313" key="2">
    <source>
        <dbReference type="Proteomes" id="UP000198211"/>
    </source>
</evidence>
<organism evidence="1 2">
    <name type="scientific">Phytophthora megakarya</name>
    <dbReference type="NCBI Taxonomy" id="4795"/>
    <lineage>
        <taxon>Eukaryota</taxon>
        <taxon>Sar</taxon>
        <taxon>Stramenopiles</taxon>
        <taxon>Oomycota</taxon>
        <taxon>Peronosporomycetes</taxon>
        <taxon>Peronosporales</taxon>
        <taxon>Peronosporaceae</taxon>
        <taxon>Phytophthora</taxon>
    </lineage>
</organism>